<name>A0ABQ6F1S4_9VIBR</name>
<keyword evidence="3" id="KW-0813">Transport</keyword>
<comment type="caution">
    <text evidence="9">The sequence shown here is derived from an EMBL/GenBank/DDBJ whole genome shotgun (WGS) entry which is preliminary data.</text>
</comment>
<dbReference type="Proteomes" id="UP001157138">
    <property type="component" value="Unassembled WGS sequence"/>
</dbReference>
<organism evidence="9 10">
    <name type="scientific">Vibrio zhanjiangensis</name>
    <dbReference type="NCBI Taxonomy" id="1046128"/>
    <lineage>
        <taxon>Bacteria</taxon>
        <taxon>Pseudomonadati</taxon>
        <taxon>Pseudomonadota</taxon>
        <taxon>Gammaproteobacteria</taxon>
        <taxon>Vibrionales</taxon>
        <taxon>Vibrionaceae</taxon>
        <taxon>Vibrio</taxon>
    </lineage>
</organism>
<evidence type="ECO:0000313" key="9">
    <source>
        <dbReference type="EMBL" id="GLT19199.1"/>
    </source>
</evidence>
<sequence length="240" mass="25729">MMSSLSKVERTENVALMVQASMAMFPLCLAVVPWGILCGSLAIQAGLTPLQAQSMSLFVFAGAAQLAGVSLFGVMSPTLPILSSTFVIGSRHLLYSAVFQAHIKELSWFRRIVFAFFLTDEMFAISTSHIDKNRSFSYVYAVTAGIIFYLVWNLATLGGIIAGSNISNIEELGLEFAIAATFIAIVIPTIKDRSTLSAVLVSGLAALILDIIGFEYSLICATVLGMIAGFYTSNGEQNDA</sequence>
<feature type="transmembrane region" description="Helical" evidence="8">
    <location>
        <begin position="172"/>
        <end position="190"/>
    </location>
</feature>
<keyword evidence="4" id="KW-1003">Cell membrane</keyword>
<dbReference type="EMBL" id="BSPW01000067">
    <property type="protein sequence ID" value="GLT19199.1"/>
    <property type="molecule type" value="Genomic_DNA"/>
</dbReference>
<evidence type="ECO:0000256" key="4">
    <source>
        <dbReference type="ARBA" id="ARBA00022475"/>
    </source>
</evidence>
<accession>A0ABQ6F1S4</accession>
<protein>
    <submittedName>
        <fullName evidence="9">Branched-chain amino acid ABC transporter permease</fullName>
    </submittedName>
</protein>
<keyword evidence="10" id="KW-1185">Reference proteome</keyword>
<dbReference type="Pfam" id="PF03591">
    <property type="entry name" value="AzlC"/>
    <property type="match status" value="1"/>
</dbReference>
<keyword evidence="5 8" id="KW-0812">Transmembrane</keyword>
<feature type="transmembrane region" description="Helical" evidence="8">
    <location>
        <begin position="196"/>
        <end position="224"/>
    </location>
</feature>
<dbReference type="PANTHER" id="PTHR34979:SF1">
    <property type="entry name" value="INNER MEMBRANE PROTEIN YGAZ"/>
    <property type="match status" value="1"/>
</dbReference>
<gene>
    <name evidence="9" type="ORF">GCM10007938_29810</name>
</gene>
<evidence type="ECO:0000256" key="2">
    <source>
        <dbReference type="ARBA" id="ARBA00010735"/>
    </source>
</evidence>
<comment type="subcellular location">
    <subcellularLocation>
        <location evidence="1">Cell membrane</location>
        <topology evidence="1">Multi-pass membrane protein</topology>
    </subcellularLocation>
</comment>
<evidence type="ECO:0000256" key="3">
    <source>
        <dbReference type="ARBA" id="ARBA00022448"/>
    </source>
</evidence>
<keyword evidence="7 8" id="KW-0472">Membrane</keyword>
<dbReference type="InterPro" id="IPR011606">
    <property type="entry name" value="Brnchd-chn_aa_trnsp_permease"/>
</dbReference>
<feature type="transmembrane region" description="Helical" evidence="8">
    <location>
        <begin position="55"/>
        <end position="75"/>
    </location>
</feature>
<evidence type="ECO:0000256" key="5">
    <source>
        <dbReference type="ARBA" id="ARBA00022692"/>
    </source>
</evidence>
<proteinExistence type="inferred from homology"/>
<reference evidence="10" key="1">
    <citation type="journal article" date="2019" name="Int. J. Syst. Evol. Microbiol.">
        <title>The Global Catalogue of Microorganisms (GCM) 10K type strain sequencing project: providing services to taxonomists for standard genome sequencing and annotation.</title>
        <authorList>
            <consortium name="The Broad Institute Genomics Platform"/>
            <consortium name="The Broad Institute Genome Sequencing Center for Infectious Disease"/>
            <person name="Wu L."/>
            <person name="Ma J."/>
        </authorList>
    </citation>
    <scope>NUCLEOTIDE SEQUENCE [LARGE SCALE GENOMIC DNA]</scope>
    <source>
        <strain evidence="10">NBRC 108723</strain>
    </source>
</reference>
<evidence type="ECO:0000313" key="10">
    <source>
        <dbReference type="Proteomes" id="UP001157138"/>
    </source>
</evidence>
<feature type="transmembrane region" description="Helical" evidence="8">
    <location>
        <begin position="20"/>
        <end position="43"/>
    </location>
</feature>
<comment type="similarity">
    <text evidence="2">Belongs to the AzlC family.</text>
</comment>
<dbReference type="PANTHER" id="PTHR34979">
    <property type="entry name" value="INNER MEMBRANE PROTEIN YGAZ"/>
    <property type="match status" value="1"/>
</dbReference>
<evidence type="ECO:0000256" key="1">
    <source>
        <dbReference type="ARBA" id="ARBA00004651"/>
    </source>
</evidence>
<keyword evidence="6 8" id="KW-1133">Transmembrane helix</keyword>
<evidence type="ECO:0000256" key="6">
    <source>
        <dbReference type="ARBA" id="ARBA00022989"/>
    </source>
</evidence>
<evidence type="ECO:0000256" key="7">
    <source>
        <dbReference type="ARBA" id="ARBA00023136"/>
    </source>
</evidence>
<feature type="transmembrane region" description="Helical" evidence="8">
    <location>
        <begin position="138"/>
        <end position="160"/>
    </location>
</feature>
<evidence type="ECO:0000256" key="8">
    <source>
        <dbReference type="SAM" id="Phobius"/>
    </source>
</evidence>